<comment type="subcellular location">
    <subcellularLocation>
        <location evidence="2">Membrane</location>
        <topology evidence="2">Single-pass membrane protein</topology>
    </subcellularLocation>
</comment>
<dbReference type="EMBL" id="JBFOLJ010000009">
    <property type="protein sequence ID" value="KAL2508213.1"/>
    <property type="molecule type" value="Genomic_DNA"/>
</dbReference>
<evidence type="ECO:0000256" key="5">
    <source>
        <dbReference type="ARBA" id="ARBA00022692"/>
    </source>
</evidence>
<proteinExistence type="inferred from homology"/>
<accession>A0ABD1T650</accession>
<dbReference type="Proteomes" id="UP001604277">
    <property type="component" value="Unassembled WGS sequence"/>
</dbReference>
<evidence type="ECO:0000256" key="10">
    <source>
        <dbReference type="ARBA" id="ARBA00024209"/>
    </source>
</evidence>
<evidence type="ECO:0000313" key="14">
    <source>
        <dbReference type="EMBL" id="KAL2508213.1"/>
    </source>
</evidence>
<keyword evidence="5 12" id="KW-0812">Transmembrane</keyword>
<evidence type="ECO:0000256" key="2">
    <source>
        <dbReference type="ARBA" id="ARBA00004167"/>
    </source>
</evidence>
<gene>
    <name evidence="14" type="ORF">Fot_31860</name>
</gene>
<dbReference type="PANTHER" id="PTHR46905">
    <property type="entry name" value="RING-H2 FINGER PROTEIN ATL78"/>
    <property type="match status" value="1"/>
</dbReference>
<evidence type="ECO:0000256" key="8">
    <source>
        <dbReference type="ARBA" id="ARBA00022989"/>
    </source>
</evidence>
<evidence type="ECO:0000259" key="13">
    <source>
        <dbReference type="PROSITE" id="PS50089"/>
    </source>
</evidence>
<dbReference type="InterPro" id="IPR013083">
    <property type="entry name" value="Znf_RING/FYVE/PHD"/>
</dbReference>
<comment type="similarity">
    <text evidence="10">Belongs to the RING-type zinc finger family. ATL subfamily.</text>
</comment>
<feature type="transmembrane region" description="Helical" evidence="12">
    <location>
        <begin position="43"/>
        <end position="64"/>
    </location>
</feature>
<evidence type="ECO:0000256" key="9">
    <source>
        <dbReference type="ARBA" id="ARBA00023136"/>
    </source>
</evidence>
<dbReference type="GO" id="GO:0061630">
    <property type="term" value="F:ubiquitin protein ligase activity"/>
    <property type="evidence" value="ECO:0007669"/>
    <property type="project" value="UniProtKB-EC"/>
</dbReference>
<keyword evidence="11" id="KW-0863">Zinc-finger</keyword>
<dbReference type="InterPro" id="IPR044602">
    <property type="entry name" value="ATL10/ATL72-79-like"/>
</dbReference>
<dbReference type="AlphaFoldDB" id="A0ABD1T650"/>
<dbReference type="GO" id="GO:0008270">
    <property type="term" value="F:zinc ion binding"/>
    <property type="evidence" value="ECO:0007669"/>
    <property type="project" value="UniProtKB-KW"/>
</dbReference>
<dbReference type="SUPFAM" id="SSF57850">
    <property type="entry name" value="RING/U-box"/>
    <property type="match status" value="1"/>
</dbReference>
<dbReference type="SMART" id="SM00184">
    <property type="entry name" value="RING"/>
    <property type="match status" value="1"/>
</dbReference>
<sequence length="181" mass="19748">MMHRNILSRLLLDTDISSTSSNSNKTSSSSSYNGSDSNFDSNMVIILAALLCALICALGLNSIVRCVIRCSRRFGFETAEEEAAAASTGLKKETLGWIPVVVYKSGLHIPATDCPICIGEFKEGENVRILPRCNHGFHVKCIDKWLVLQSSCPTCRQPLFEHSANSNAEDFVSVGIRHGVI</sequence>
<comment type="caution">
    <text evidence="14">The sequence shown here is derived from an EMBL/GenBank/DDBJ whole genome shotgun (WGS) entry which is preliminary data.</text>
</comment>
<feature type="domain" description="RING-type" evidence="13">
    <location>
        <begin position="114"/>
        <end position="156"/>
    </location>
</feature>
<keyword evidence="9 12" id="KW-0472">Membrane</keyword>
<dbReference type="PROSITE" id="PS50089">
    <property type="entry name" value="ZF_RING_2"/>
    <property type="match status" value="1"/>
</dbReference>
<evidence type="ECO:0000256" key="6">
    <source>
        <dbReference type="ARBA" id="ARBA00022723"/>
    </source>
</evidence>
<evidence type="ECO:0000256" key="12">
    <source>
        <dbReference type="SAM" id="Phobius"/>
    </source>
</evidence>
<evidence type="ECO:0000256" key="3">
    <source>
        <dbReference type="ARBA" id="ARBA00012483"/>
    </source>
</evidence>
<keyword evidence="15" id="KW-1185">Reference proteome</keyword>
<dbReference type="PANTHER" id="PTHR46905:SF21">
    <property type="entry name" value="RING-TYPE E3 UBIQUITIN TRANSFERASE"/>
    <property type="match status" value="1"/>
</dbReference>
<dbReference type="Pfam" id="PF13639">
    <property type="entry name" value="zf-RING_2"/>
    <property type="match status" value="1"/>
</dbReference>
<organism evidence="14 15">
    <name type="scientific">Forsythia ovata</name>
    <dbReference type="NCBI Taxonomy" id="205694"/>
    <lineage>
        <taxon>Eukaryota</taxon>
        <taxon>Viridiplantae</taxon>
        <taxon>Streptophyta</taxon>
        <taxon>Embryophyta</taxon>
        <taxon>Tracheophyta</taxon>
        <taxon>Spermatophyta</taxon>
        <taxon>Magnoliopsida</taxon>
        <taxon>eudicotyledons</taxon>
        <taxon>Gunneridae</taxon>
        <taxon>Pentapetalae</taxon>
        <taxon>asterids</taxon>
        <taxon>lamiids</taxon>
        <taxon>Lamiales</taxon>
        <taxon>Oleaceae</taxon>
        <taxon>Forsythieae</taxon>
        <taxon>Forsythia</taxon>
    </lineage>
</organism>
<dbReference type="EC" id="2.3.2.27" evidence="3"/>
<keyword evidence="7" id="KW-0862">Zinc</keyword>
<evidence type="ECO:0000256" key="1">
    <source>
        <dbReference type="ARBA" id="ARBA00000900"/>
    </source>
</evidence>
<evidence type="ECO:0000256" key="11">
    <source>
        <dbReference type="PROSITE-ProRule" id="PRU00175"/>
    </source>
</evidence>
<evidence type="ECO:0000256" key="4">
    <source>
        <dbReference type="ARBA" id="ARBA00022679"/>
    </source>
</evidence>
<keyword evidence="6" id="KW-0479">Metal-binding</keyword>
<dbReference type="GO" id="GO:0016020">
    <property type="term" value="C:membrane"/>
    <property type="evidence" value="ECO:0007669"/>
    <property type="project" value="UniProtKB-SubCell"/>
</dbReference>
<evidence type="ECO:0000256" key="7">
    <source>
        <dbReference type="ARBA" id="ARBA00022833"/>
    </source>
</evidence>
<dbReference type="CDD" id="cd16461">
    <property type="entry name" value="RING-H2_EL5-like"/>
    <property type="match status" value="1"/>
</dbReference>
<name>A0ABD1T650_9LAMI</name>
<dbReference type="InterPro" id="IPR001841">
    <property type="entry name" value="Znf_RING"/>
</dbReference>
<dbReference type="Gene3D" id="3.30.40.10">
    <property type="entry name" value="Zinc/RING finger domain, C3HC4 (zinc finger)"/>
    <property type="match status" value="1"/>
</dbReference>
<protein>
    <recommendedName>
        <fullName evidence="3">RING-type E3 ubiquitin transferase</fullName>
        <ecNumber evidence="3">2.3.2.27</ecNumber>
    </recommendedName>
</protein>
<reference evidence="15" key="1">
    <citation type="submission" date="2024-07" db="EMBL/GenBank/DDBJ databases">
        <title>Two chromosome-level genome assemblies of Korean endemic species Abeliophyllum distichum and Forsythia ovata (Oleaceae).</title>
        <authorList>
            <person name="Jang H."/>
        </authorList>
    </citation>
    <scope>NUCLEOTIDE SEQUENCE [LARGE SCALE GENOMIC DNA]</scope>
</reference>
<keyword evidence="4" id="KW-0808">Transferase</keyword>
<comment type="catalytic activity">
    <reaction evidence="1">
        <text>S-ubiquitinyl-[E2 ubiquitin-conjugating enzyme]-L-cysteine + [acceptor protein]-L-lysine = [E2 ubiquitin-conjugating enzyme]-L-cysteine + N(6)-ubiquitinyl-[acceptor protein]-L-lysine.</text>
        <dbReference type="EC" id="2.3.2.27"/>
    </reaction>
</comment>
<evidence type="ECO:0000313" key="15">
    <source>
        <dbReference type="Proteomes" id="UP001604277"/>
    </source>
</evidence>
<keyword evidence="8 12" id="KW-1133">Transmembrane helix</keyword>